<dbReference type="InterPro" id="IPR003342">
    <property type="entry name" value="ArnT-like_N"/>
</dbReference>
<feature type="transmembrane region" description="Helical" evidence="11">
    <location>
        <begin position="989"/>
        <end position="1009"/>
    </location>
</feature>
<reference evidence="14" key="1">
    <citation type="journal article" date="2020" name="Fungal Divers.">
        <title>Resolving the Mortierellaceae phylogeny through synthesis of multi-gene phylogenetics and phylogenomics.</title>
        <authorList>
            <person name="Vandepol N."/>
            <person name="Liber J."/>
            <person name="Desiro A."/>
            <person name="Na H."/>
            <person name="Kennedy M."/>
            <person name="Barry K."/>
            <person name="Grigoriev I.V."/>
            <person name="Miller A.N."/>
            <person name="O'Donnell K."/>
            <person name="Stajich J.E."/>
            <person name="Bonito G."/>
        </authorList>
    </citation>
    <scope>NUCLEOTIDE SEQUENCE</scope>
    <source>
        <strain evidence="14">KOD948</strain>
    </source>
</reference>
<organism evidence="14 15">
    <name type="scientific">Mortierella polycephala</name>
    <dbReference type="NCBI Taxonomy" id="41804"/>
    <lineage>
        <taxon>Eukaryota</taxon>
        <taxon>Fungi</taxon>
        <taxon>Fungi incertae sedis</taxon>
        <taxon>Mucoromycota</taxon>
        <taxon>Mortierellomycotina</taxon>
        <taxon>Mortierellomycetes</taxon>
        <taxon>Mortierellales</taxon>
        <taxon>Mortierellaceae</taxon>
        <taxon>Mortierella</taxon>
    </lineage>
</organism>
<evidence type="ECO:0000256" key="3">
    <source>
        <dbReference type="ARBA" id="ARBA00007222"/>
    </source>
</evidence>
<evidence type="ECO:0000256" key="6">
    <source>
        <dbReference type="ARBA" id="ARBA00022692"/>
    </source>
</evidence>
<keyword evidence="7 11" id="KW-1133">Transmembrane helix</keyword>
<dbReference type="InterPro" id="IPR032421">
    <property type="entry name" value="PMT_4TMC"/>
</dbReference>
<accession>A0A9P6Q7A3</accession>
<evidence type="ECO:0008006" key="16">
    <source>
        <dbReference type="Google" id="ProtNLM"/>
    </source>
</evidence>
<dbReference type="Pfam" id="PF16192">
    <property type="entry name" value="PMT_4TMC"/>
    <property type="match status" value="1"/>
</dbReference>
<evidence type="ECO:0000256" key="7">
    <source>
        <dbReference type="ARBA" id="ARBA00022989"/>
    </source>
</evidence>
<feature type="transmembrane region" description="Helical" evidence="11">
    <location>
        <begin position="920"/>
        <end position="941"/>
    </location>
</feature>
<feature type="compositionally biased region" description="Basic and acidic residues" evidence="10">
    <location>
        <begin position="1220"/>
        <end position="1231"/>
    </location>
</feature>
<feature type="compositionally biased region" description="Basic residues" evidence="10">
    <location>
        <begin position="227"/>
        <end position="236"/>
    </location>
</feature>
<feature type="transmembrane region" description="Helical" evidence="11">
    <location>
        <begin position="524"/>
        <end position="542"/>
    </location>
</feature>
<comment type="subcellular location">
    <subcellularLocation>
        <location evidence="1">Endomembrane system</location>
        <topology evidence="1">Multi-pass membrane protein</topology>
    </subcellularLocation>
</comment>
<evidence type="ECO:0000256" key="5">
    <source>
        <dbReference type="ARBA" id="ARBA00022679"/>
    </source>
</evidence>
<keyword evidence="9" id="KW-0325">Glycoprotein</keyword>
<comment type="caution">
    <text evidence="14">The sequence shown here is derived from an EMBL/GenBank/DDBJ whole genome shotgun (WGS) entry which is preliminary data.</text>
</comment>
<evidence type="ECO:0000313" key="15">
    <source>
        <dbReference type="Proteomes" id="UP000726737"/>
    </source>
</evidence>
<feature type="compositionally biased region" description="Polar residues" evidence="10">
    <location>
        <begin position="117"/>
        <end position="153"/>
    </location>
</feature>
<keyword evidence="15" id="KW-1185">Reference proteome</keyword>
<evidence type="ECO:0000256" key="2">
    <source>
        <dbReference type="ARBA" id="ARBA00004922"/>
    </source>
</evidence>
<dbReference type="Gene3D" id="2.80.10.50">
    <property type="match status" value="1"/>
</dbReference>
<feature type="transmembrane region" description="Helical" evidence="11">
    <location>
        <begin position="444"/>
        <end position="461"/>
    </location>
</feature>
<keyword evidence="4" id="KW-0328">Glycosyltransferase</keyword>
<sequence>MSFGGFNPGSSSELPFTAPSNVGMRSRTSSVSSVHSNHSTSSHHLQQQQQQQQHSPYGSRPGTPSGGANGDGYFGGGYGAGGYDSYGSGSSSPVSLSSPHIPTPSTPSQQCPHGYYGQQTTTSGYDSPTAVSSSSFYGHSRTHSNASETSLNIDTGLGNDAPYSPGPPSLSSASSSRRGSFSDSGGGFFKRKVSKTFRPEPHQSPDDYPMDNLDSDNGDNRCNLNSRKLRTRKHHDGRGGRGNTGERTGMKDIFNDWDLLLPSADAFVGEDDDDDDDDGLNDDEKRKKRQLAKKGWESSRGQGILLAVLVIIAVLVRIWKLAVPSAVVFDEQHFGGFAADYLKGEFFLDIHPPLGKMLFAAVAYMLGFDGNFDFAPGKLYNKSVPYIGMRMFAVACGVGLIPISYLTIKRSGHSTQAAMICAILITFENAMITQSRFILLDAPMMLFMGYTMLSWINFYNYRNRPFTRGWWFSLLKTGFCLFLSSSVKWVGLFTIATVGVCVLKYLQEARTHLYISTRDFSKQFAALFICLLVFPAVLYLGLHVVDFRLLSKSGSGNAWVSPQFQMTLKGHDVLPVMADIAWDSKVHIRHANTNGGWVHSMPGEYTREGSRDQAIQLVEWDDDLTCWQIYPADSKLRQKHIRQKQERKQNPAITFDGYVYDGDEIRLRHCYSKITLATNDIESLGSNKTFLREVRGIKWLKQPTGESVWRVELVQEGLVPGLADDRGVQQPQLQPQQEQQHQEGKEPAVSSKVLEREMMDGPVRGQQDAKEARPPRDQNKQWHSIKGFRLWNEKQQCYLQSHKAFRAPYSTYQEVTCVQGPRQKSNTIFIIDQNVNPHLPASTPSLSYQPLSFFQKFLELNRVMWWTHHDLSAPTHGDNHSNNQATDESRPWTWPFMKRGMNYYSSKETNHYVHFMGNPLLWWTATAAVALYMFSCLWSVIKYLKGKQETKIERDRFGITPFYAVASGTFYAGWAIHYIPFFFMSRQVFLHHYLPSLYFSILLFVSRLDRVWQRWPARIRYLTGMALMAVVILSWYNFAPFAYGTDFGSSTKCEQLGRMGGWKFVCQRQELPWARRDNTAAAAAARIAEEQRYRDEDTEEETQFYDDKSVENYQLQQNVERTVDEFVQQEEPEGQQQRQQQGQPQEQQQQSEDPRINAENEERRKKMMNDAESRAREVLENQQLMADKQALETRQKELEERLAAQEWELERQRQIHKQLELNKAERERQAREQQQQQQQQQQEHQWQQQHNDQQQQNENQHQKENQNAAMQKQEELIRQMLEEQVRVLQAQLESNNFMQHQLHEQQQQQ</sequence>
<feature type="transmembrane region" description="Helical" evidence="11">
    <location>
        <begin position="1021"/>
        <end position="1043"/>
    </location>
</feature>
<keyword evidence="5" id="KW-0808">Transferase</keyword>
<feature type="region of interest" description="Disordered" evidence="10">
    <location>
        <begin position="87"/>
        <end position="248"/>
    </location>
</feature>
<feature type="compositionally biased region" description="Low complexity" evidence="10">
    <location>
        <begin position="729"/>
        <end position="739"/>
    </location>
</feature>
<feature type="compositionally biased region" description="Gly residues" evidence="10">
    <location>
        <begin position="64"/>
        <end position="73"/>
    </location>
</feature>
<comment type="similarity">
    <text evidence="3">Belongs to the glycosyltransferase 39 family.</text>
</comment>
<feature type="compositionally biased region" description="Low complexity" evidence="10">
    <location>
        <begin position="169"/>
        <end position="183"/>
    </location>
</feature>
<dbReference type="InterPro" id="IPR027005">
    <property type="entry name" value="PMT-like"/>
</dbReference>
<feature type="compositionally biased region" description="Low complexity" evidence="10">
    <location>
        <begin position="87"/>
        <end position="100"/>
    </location>
</feature>
<dbReference type="InterPro" id="IPR036300">
    <property type="entry name" value="MIR_dom_sf"/>
</dbReference>
<evidence type="ECO:0000256" key="4">
    <source>
        <dbReference type="ARBA" id="ARBA00022676"/>
    </source>
</evidence>
<evidence type="ECO:0000256" key="11">
    <source>
        <dbReference type="SAM" id="Phobius"/>
    </source>
</evidence>
<evidence type="ECO:0000313" key="14">
    <source>
        <dbReference type="EMBL" id="KAG0261081.1"/>
    </source>
</evidence>
<dbReference type="EMBL" id="JAAAJA010000136">
    <property type="protein sequence ID" value="KAG0261081.1"/>
    <property type="molecule type" value="Genomic_DNA"/>
</dbReference>
<evidence type="ECO:0000256" key="10">
    <source>
        <dbReference type="SAM" id="MobiDB-lite"/>
    </source>
</evidence>
<feature type="domain" description="Protein O-mannosyl-transferase C-terminal four TM" evidence="13">
    <location>
        <begin position="853"/>
        <end position="1059"/>
    </location>
</feature>
<feature type="compositionally biased region" description="Basic and acidic residues" evidence="10">
    <location>
        <begin position="1152"/>
        <end position="1171"/>
    </location>
</feature>
<feature type="transmembrane region" description="Helical" evidence="11">
    <location>
        <begin position="962"/>
        <end position="983"/>
    </location>
</feature>
<keyword evidence="8 11" id="KW-0472">Membrane</keyword>
<feature type="region of interest" description="Disordered" evidence="10">
    <location>
        <begin position="724"/>
        <end position="782"/>
    </location>
</feature>
<feature type="compositionally biased region" description="Polar residues" evidence="10">
    <location>
        <begin position="8"/>
        <end position="20"/>
    </location>
</feature>
<dbReference type="GO" id="GO:0005783">
    <property type="term" value="C:endoplasmic reticulum"/>
    <property type="evidence" value="ECO:0007669"/>
    <property type="project" value="TreeGrafter"/>
</dbReference>
<dbReference type="PANTHER" id="PTHR10050:SF50">
    <property type="entry name" value="DOLICHYL-PHOSPHATE-MANNOSE--PROTEIN MANNOSYLTRANSFERASE 1-RELATED"/>
    <property type="match status" value="1"/>
</dbReference>
<dbReference type="GO" id="GO:0004169">
    <property type="term" value="F:dolichyl-phosphate-mannose-protein mannosyltransferase activity"/>
    <property type="evidence" value="ECO:0007669"/>
    <property type="project" value="TreeGrafter"/>
</dbReference>
<evidence type="ECO:0000259" key="12">
    <source>
        <dbReference type="Pfam" id="PF02366"/>
    </source>
</evidence>
<comment type="pathway">
    <text evidence="2">Protein modification; protein glycosylation.</text>
</comment>
<gene>
    <name evidence="14" type="ORF">BG011_001384</name>
</gene>
<dbReference type="Pfam" id="PF02366">
    <property type="entry name" value="PMT"/>
    <property type="match status" value="1"/>
</dbReference>
<feature type="transmembrane region" description="Helical" evidence="11">
    <location>
        <begin position="303"/>
        <end position="322"/>
    </location>
</feature>
<dbReference type="OrthoDB" id="292747at2759"/>
<feature type="compositionally biased region" description="Low complexity" evidence="10">
    <location>
        <begin position="1134"/>
        <end position="1150"/>
    </location>
</feature>
<feature type="region of interest" description="Disordered" evidence="10">
    <location>
        <begin position="1127"/>
        <end position="1171"/>
    </location>
</feature>
<dbReference type="Proteomes" id="UP000726737">
    <property type="component" value="Unassembled WGS sequence"/>
</dbReference>
<evidence type="ECO:0000256" key="9">
    <source>
        <dbReference type="ARBA" id="ARBA00023180"/>
    </source>
</evidence>
<feature type="transmembrane region" description="Helical" evidence="11">
    <location>
        <begin position="387"/>
        <end position="408"/>
    </location>
</feature>
<feature type="compositionally biased region" description="Low complexity" evidence="10">
    <location>
        <begin position="25"/>
        <end position="55"/>
    </location>
</feature>
<proteinExistence type="inferred from homology"/>
<evidence type="ECO:0000259" key="13">
    <source>
        <dbReference type="Pfam" id="PF16192"/>
    </source>
</evidence>
<evidence type="ECO:0000256" key="8">
    <source>
        <dbReference type="ARBA" id="ARBA00023136"/>
    </source>
</evidence>
<feature type="compositionally biased region" description="Low complexity" evidence="10">
    <location>
        <begin position="1232"/>
        <end position="1259"/>
    </location>
</feature>
<feature type="transmembrane region" description="Helical" evidence="11">
    <location>
        <begin position="481"/>
        <end position="503"/>
    </location>
</feature>
<feature type="region of interest" description="Disordered" evidence="10">
    <location>
        <begin position="1220"/>
        <end position="1275"/>
    </location>
</feature>
<feature type="compositionally biased region" description="Basic and acidic residues" evidence="10">
    <location>
        <begin position="767"/>
        <end position="780"/>
    </location>
</feature>
<dbReference type="SUPFAM" id="SSF82109">
    <property type="entry name" value="MIR domain"/>
    <property type="match status" value="1"/>
</dbReference>
<dbReference type="GO" id="GO:0016020">
    <property type="term" value="C:membrane"/>
    <property type="evidence" value="ECO:0007669"/>
    <property type="project" value="InterPro"/>
</dbReference>
<evidence type="ECO:0000256" key="1">
    <source>
        <dbReference type="ARBA" id="ARBA00004127"/>
    </source>
</evidence>
<feature type="domain" description="ArnT-like N-terminal" evidence="12">
    <location>
        <begin position="308"/>
        <end position="550"/>
    </location>
</feature>
<name>A0A9P6Q7A3_9FUNG</name>
<keyword evidence="6 11" id="KW-0812">Transmembrane</keyword>
<protein>
    <recommendedName>
        <fullName evidence="16">Dolichyl-phosphate-mannose--protein mannosyltransferase</fullName>
    </recommendedName>
</protein>
<feature type="region of interest" description="Disordered" evidence="10">
    <location>
        <begin position="1"/>
        <end position="73"/>
    </location>
</feature>
<dbReference type="PANTHER" id="PTHR10050">
    <property type="entry name" value="DOLICHYL-PHOSPHATE-MANNOSE--PROTEIN MANNOSYLTRANSFERASE"/>
    <property type="match status" value="1"/>
</dbReference>